<dbReference type="PROSITE" id="PS50924">
    <property type="entry name" value="MHYT"/>
    <property type="match status" value="1"/>
</dbReference>
<dbReference type="Pfam" id="PF00563">
    <property type="entry name" value="EAL"/>
    <property type="match status" value="1"/>
</dbReference>
<proteinExistence type="predicted"/>
<dbReference type="Gene3D" id="3.20.20.450">
    <property type="entry name" value="EAL domain"/>
    <property type="match status" value="1"/>
</dbReference>
<name>A0A146AZ93_9BORD</name>
<dbReference type="InterPro" id="IPR005330">
    <property type="entry name" value="MHYT_dom"/>
</dbReference>
<feature type="transmembrane region" description="Helical" evidence="2">
    <location>
        <begin position="6"/>
        <end position="30"/>
    </location>
</feature>
<dbReference type="Pfam" id="PF00990">
    <property type="entry name" value="GGDEF"/>
    <property type="match status" value="1"/>
</dbReference>
<feature type="transmembrane region" description="Helical" evidence="2">
    <location>
        <begin position="213"/>
        <end position="237"/>
    </location>
</feature>
<sequence>MLNGSYELATVAVSILVAVFASLTSFELASRIDSAQGAAGRYWLAGSGFVLGLGIWSMHFIGMLAFSLPIPIGYDIAMTAGSLLISVAGALLALRIACRPQLSAGMLALGAVLMGGAVLAMHFTGMAAMRMAPGIVYLPSRLAAAAAIAIGCSALALWMAHWVRRQARRKLRDRLAAASIMAAAVCGMHYMGMSAAMFPADSVCLAAVDGLSAQWLAAAVAVVTSCIFAMALVVAVLDARLESRTAVLARSLAGANEELLRLALHDNLTKLPNRILLEQQVKQAIETARRSNGTFALLFLDLDGFKSVNDAYGHHTGDALLVELAGRIRRQLRGADTAARLGGDEFVVLSEVTEPNDAASVASRLIKVLSRPVTVMGHRVAVSASCGIALYPANGDSPRTLMRNADAAMYHAKRMGRARFSYFEPSMNSNAQEQLRMLQDLRQARARKQLVLHYQPKFRPDGEIMGAEALIRWLHPEKGLIPPDRFIPLAERSRLIVSIGEWVLDEACRQLHEWHQAGHHGWTMSVNLSAAQFVHEGLYDLVQQALERHALPPRSLILEITESTAMRDAETTLSLLRRLVGLGVRISIDDFGSGYSSLLYLKRLPATELKIGRGFVRQLQGDTEDAAVVSAIVALGQKLKLKVAAEGVETAEQQSFLTDLGCDSLQGFLLGKPMPPEQFETSVARL</sequence>
<dbReference type="SMART" id="SM00052">
    <property type="entry name" value="EAL"/>
    <property type="match status" value="1"/>
</dbReference>
<evidence type="ECO:0000313" key="7">
    <source>
        <dbReference type="Proteomes" id="UP000077037"/>
    </source>
</evidence>
<dbReference type="InterPro" id="IPR000160">
    <property type="entry name" value="GGDEF_dom"/>
</dbReference>
<dbReference type="InterPro" id="IPR043128">
    <property type="entry name" value="Rev_trsase/Diguanyl_cyclase"/>
</dbReference>
<dbReference type="EC" id="3.1.4.52" evidence="6"/>
<accession>A0A146AZ93</accession>
<dbReference type="CDD" id="cd01949">
    <property type="entry name" value="GGDEF"/>
    <property type="match status" value="1"/>
</dbReference>
<feature type="transmembrane region" description="Helical" evidence="2">
    <location>
        <begin position="141"/>
        <end position="163"/>
    </location>
</feature>
<feature type="transmembrane region" description="Helical" evidence="2">
    <location>
        <begin position="72"/>
        <end position="94"/>
    </location>
</feature>
<organism evidence="6 7">
    <name type="scientific">Bordetella ansorpii</name>
    <dbReference type="NCBI Taxonomy" id="288768"/>
    <lineage>
        <taxon>Bacteria</taxon>
        <taxon>Pseudomonadati</taxon>
        <taxon>Pseudomonadota</taxon>
        <taxon>Betaproteobacteria</taxon>
        <taxon>Burkholderiales</taxon>
        <taxon>Alcaligenaceae</taxon>
        <taxon>Bordetella</taxon>
    </lineage>
</organism>
<dbReference type="InterPro" id="IPR035919">
    <property type="entry name" value="EAL_sf"/>
</dbReference>
<feature type="transmembrane region" description="Helical" evidence="2">
    <location>
        <begin position="175"/>
        <end position="193"/>
    </location>
</feature>
<feature type="transmembrane region" description="Helical" evidence="2">
    <location>
        <begin position="42"/>
        <end position="66"/>
    </location>
</feature>
<evidence type="ECO:0000259" key="3">
    <source>
        <dbReference type="PROSITE" id="PS50883"/>
    </source>
</evidence>
<dbReference type="PROSITE" id="PS50887">
    <property type="entry name" value="GGDEF"/>
    <property type="match status" value="1"/>
</dbReference>
<dbReference type="PANTHER" id="PTHR44757">
    <property type="entry name" value="DIGUANYLATE CYCLASE DGCP"/>
    <property type="match status" value="1"/>
</dbReference>
<keyword evidence="6" id="KW-0378">Hydrolase</keyword>
<dbReference type="EMBL" id="FKBS01000002">
    <property type="protein sequence ID" value="CZZ94899.1"/>
    <property type="molecule type" value="Genomic_DNA"/>
</dbReference>
<evidence type="ECO:0000259" key="5">
    <source>
        <dbReference type="PROSITE" id="PS50924"/>
    </source>
</evidence>
<dbReference type="Gene3D" id="3.30.70.270">
    <property type="match status" value="1"/>
</dbReference>
<dbReference type="NCBIfam" id="TIGR00254">
    <property type="entry name" value="GGDEF"/>
    <property type="match status" value="1"/>
</dbReference>
<gene>
    <name evidence="6" type="primary">gmr_1</name>
    <name evidence="6" type="ORF">SAMEA1982600_00201</name>
</gene>
<keyword evidence="2" id="KW-0472">Membrane</keyword>
<comment type="catalytic activity">
    <reaction evidence="1">
        <text>3',3'-c-di-GMP + H2O = 5'-phosphoguanylyl(3'-&gt;5')guanosine + H(+)</text>
        <dbReference type="Rhea" id="RHEA:24902"/>
        <dbReference type="ChEBI" id="CHEBI:15377"/>
        <dbReference type="ChEBI" id="CHEBI:15378"/>
        <dbReference type="ChEBI" id="CHEBI:58754"/>
        <dbReference type="ChEBI" id="CHEBI:58805"/>
        <dbReference type="EC" id="3.1.4.52"/>
    </reaction>
    <physiologicalReaction direction="left-to-right" evidence="1">
        <dbReference type="Rhea" id="RHEA:24903"/>
    </physiologicalReaction>
</comment>
<evidence type="ECO:0000259" key="4">
    <source>
        <dbReference type="PROSITE" id="PS50887"/>
    </source>
</evidence>
<feature type="domain" description="MHYT" evidence="5">
    <location>
        <begin position="6"/>
        <end position="199"/>
    </location>
</feature>
<dbReference type="AlphaFoldDB" id="A0A146AZ93"/>
<reference evidence="6 7" key="1">
    <citation type="submission" date="2016-03" db="EMBL/GenBank/DDBJ databases">
        <authorList>
            <consortium name="Pathogen Informatics"/>
        </authorList>
    </citation>
    <scope>NUCLEOTIDE SEQUENCE [LARGE SCALE GENOMIC DNA]</scope>
    <source>
        <strain evidence="6 7">NCTC13364</strain>
    </source>
</reference>
<dbReference type="GO" id="GO:0016020">
    <property type="term" value="C:membrane"/>
    <property type="evidence" value="ECO:0007669"/>
    <property type="project" value="UniProtKB-UniRule"/>
</dbReference>
<dbReference type="InterPro" id="IPR001633">
    <property type="entry name" value="EAL_dom"/>
</dbReference>
<keyword evidence="2" id="KW-1133">Transmembrane helix</keyword>
<protein>
    <submittedName>
        <fullName evidence="6">Signalling protein</fullName>
        <ecNumber evidence="6">3.1.4.52</ecNumber>
    </submittedName>
</protein>
<dbReference type="GO" id="GO:0071111">
    <property type="term" value="F:cyclic-guanylate-specific phosphodiesterase activity"/>
    <property type="evidence" value="ECO:0007669"/>
    <property type="project" value="UniProtKB-EC"/>
</dbReference>
<evidence type="ECO:0000313" key="6">
    <source>
        <dbReference type="EMBL" id="CZZ94899.1"/>
    </source>
</evidence>
<dbReference type="CDD" id="cd01948">
    <property type="entry name" value="EAL"/>
    <property type="match status" value="1"/>
</dbReference>
<dbReference type="GO" id="GO:0071732">
    <property type="term" value="P:cellular response to nitric oxide"/>
    <property type="evidence" value="ECO:0007669"/>
    <property type="project" value="UniProtKB-ARBA"/>
</dbReference>
<dbReference type="PANTHER" id="PTHR44757:SF2">
    <property type="entry name" value="BIOFILM ARCHITECTURE MAINTENANCE PROTEIN MBAA"/>
    <property type="match status" value="1"/>
</dbReference>
<dbReference type="Pfam" id="PF03707">
    <property type="entry name" value="MHYT"/>
    <property type="match status" value="3"/>
</dbReference>
<feature type="domain" description="GGDEF" evidence="4">
    <location>
        <begin position="293"/>
        <end position="425"/>
    </location>
</feature>
<dbReference type="OrthoDB" id="9813903at2"/>
<feature type="transmembrane region" description="Helical" evidence="2">
    <location>
        <begin position="106"/>
        <end position="129"/>
    </location>
</feature>
<dbReference type="SMART" id="SM00267">
    <property type="entry name" value="GGDEF"/>
    <property type="match status" value="1"/>
</dbReference>
<evidence type="ECO:0000256" key="2">
    <source>
        <dbReference type="PROSITE-ProRule" id="PRU00244"/>
    </source>
</evidence>
<dbReference type="SUPFAM" id="SSF141868">
    <property type="entry name" value="EAL domain-like"/>
    <property type="match status" value="1"/>
</dbReference>
<keyword evidence="2" id="KW-0812">Transmembrane</keyword>
<dbReference type="SUPFAM" id="SSF55073">
    <property type="entry name" value="Nucleotide cyclase"/>
    <property type="match status" value="1"/>
</dbReference>
<dbReference type="FunFam" id="3.20.20.450:FF:000001">
    <property type="entry name" value="Cyclic di-GMP phosphodiesterase yahA"/>
    <property type="match status" value="1"/>
</dbReference>
<dbReference type="RefSeq" id="WP_066406562.1">
    <property type="nucleotide sequence ID" value="NZ_FKBS01000002.1"/>
</dbReference>
<dbReference type="FunFam" id="3.30.70.270:FF:000001">
    <property type="entry name" value="Diguanylate cyclase domain protein"/>
    <property type="match status" value="1"/>
</dbReference>
<feature type="domain" description="EAL" evidence="3">
    <location>
        <begin position="434"/>
        <end position="686"/>
    </location>
</feature>
<dbReference type="PROSITE" id="PS50883">
    <property type="entry name" value="EAL"/>
    <property type="match status" value="1"/>
</dbReference>
<dbReference type="InterPro" id="IPR029787">
    <property type="entry name" value="Nucleotide_cyclase"/>
</dbReference>
<dbReference type="Proteomes" id="UP000077037">
    <property type="component" value="Unassembled WGS sequence"/>
</dbReference>
<dbReference type="InterPro" id="IPR052155">
    <property type="entry name" value="Biofilm_reg_signaling"/>
</dbReference>
<evidence type="ECO:0000256" key="1">
    <source>
        <dbReference type="ARBA" id="ARBA00051114"/>
    </source>
</evidence>